<dbReference type="Gene3D" id="3.15.30.10">
    <property type="entry name" value="putative capsid protein of prophage domain like"/>
    <property type="match status" value="1"/>
</dbReference>
<dbReference type="InterPro" id="IPR005564">
    <property type="entry name" value="Major_capsid_GpE"/>
</dbReference>
<comment type="caution">
    <text evidence="1">The sequence shown here is derived from an EMBL/GenBank/DDBJ whole genome shotgun (WGS) entry which is preliminary data.</text>
</comment>
<evidence type="ECO:0000313" key="2">
    <source>
        <dbReference type="Proteomes" id="UP000004703"/>
    </source>
</evidence>
<dbReference type="EMBL" id="ACCU02000003">
    <property type="protein sequence ID" value="EEE48009.2"/>
    <property type="molecule type" value="Genomic_DNA"/>
</dbReference>
<evidence type="ECO:0000313" key="1">
    <source>
        <dbReference type="EMBL" id="EEE48009.2"/>
    </source>
</evidence>
<dbReference type="Gene3D" id="3.30.1930.10">
    <property type="entry name" value="capsid protein of prophage domain"/>
    <property type="match status" value="1"/>
</dbReference>
<dbReference type="HAMAP" id="MF_04133">
    <property type="entry name" value="CAPSID_LAMBDA"/>
    <property type="match status" value="1"/>
</dbReference>
<reference evidence="1 2" key="2">
    <citation type="submission" date="2013-04" db="EMBL/GenBank/DDBJ databases">
        <authorList>
            <person name="Fiebig A."/>
            <person name="Pradella S."/>
            <person name="Wagner-Doebler I."/>
        </authorList>
    </citation>
    <scope>NUCLEOTIDE SEQUENCE [LARGE SCALE GENOMIC DNA]</scope>
    <source>
        <strain evidence="2">DSM 17067 / NCIMB 14079 / DFL-11</strain>
    </source>
</reference>
<name>A0A5E8H7F0_ROSAD</name>
<reference evidence="1 2" key="1">
    <citation type="submission" date="2008-01" db="EMBL/GenBank/DDBJ databases">
        <authorList>
            <person name="Wagner-Dobler I."/>
            <person name="Ferriera S."/>
            <person name="Johnson J."/>
            <person name="Kravitz S."/>
            <person name="Beeson K."/>
            <person name="Sutton G."/>
            <person name="Rogers Y.-H."/>
            <person name="Friedman R."/>
            <person name="Frazier M."/>
            <person name="Venter J.C."/>
        </authorList>
    </citation>
    <scope>NUCLEOTIDE SEQUENCE [LARGE SCALE GENOMIC DNA]</scope>
    <source>
        <strain evidence="2">DSM 17067 / NCIMB 14079 / DFL-11</strain>
    </source>
</reference>
<dbReference type="AlphaFoldDB" id="A0A5E8H7F0"/>
<organism evidence="1 2">
    <name type="scientific">Roseibium alexandrii (strain DSM 17067 / NCIMB 14079 / DFL-11)</name>
    <name type="common">Labrenzia alexandrii</name>
    <dbReference type="NCBI Taxonomy" id="244592"/>
    <lineage>
        <taxon>Bacteria</taxon>
        <taxon>Pseudomonadati</taxon>
        <taxon>Pseudomonadota</taxon>
        <taxon>Alphaproteobacteria</taxon>
        <taxon>Hyphomicrobiales</taxon>
        <taxon>Stappiaceae</taxon>
        <taxon>Roseibium</taxon>
    </lineage>
</organism>
<protein>
    <submittedName>
        <fullName evidence="1">Phage major capsid protein E</fullName>
    </submittedName>
</protein>
<dbReference type="Pfam" id="PF03864">
    <property type="entry name" value="Phage_cap_E"/>
    <property type="match status" value="1"/>
</dbReference>
<dbReference type="Proteomes" id="UP000004703">
    <property type="component" value="Chromosome"/>
</dbReference>
<gene>
    <name evidence="1" type="ORF">SADFL11_5299</name>
</gene>
<proteinExistence type="inferred from homology"/>
<accession>A0A5E8H7F0</accession>
<sequence length="356" mass="39725">MSGNPANIQRYSQADVEAMVEEADVPSRFLTRLLFPTEVYSDAQHIEWDIVRKGRRMAPFVAPTVRGRPMAREGFVTKALKPAYVKQTTTVDQMRPLSRTPGESWGGDLTPAQRLDILLAQDIVQHKESLNNRIEWMAAQTLLNGGYTIVGEEYPETAIDFMMPSALNIAMAGAATWDQTTSSPIRDIEQMALTVRTVGYGVVCRDIIMDPLAWSLFKEHADVKERLDLDVGRSGAWAQTSLDLGIQAGEDYQSGWMAGTLDGRFRIFVYNATYEDETGTRQDYMPPYTVIVCAPGEMGGRQYFGQIVDTEASYEAVKQFFKSRSQWDPSGEEVLSQSAPLVGPHRWGSWGVMTVA</sequence>
<dbReference type="RefSeq" id="WP_040450497.1">
    <property type="nucleotide sequence ID" value="NZ_CM011002.1"/>
</dbReference>